<dbReference type="EMBL" id="VKKG01000002">
    <property type="protein sequence ID" value="TRY18732.1"/>
    <property type="molecule type" value="Genomic_DNA"/>
</dbReference>
<sequence>MASIQTLTDSERRLLAGWAADCAQRVLPLFEAEAPDDDRVRDAVERTRAYARGESSAADEIRKRLVAVKAASAATSPAGAAAARAAAQASAVAHMGAHALGAAAYAAKAVSLAGRAGPDAVEAEVAWQLSRLTDEQRSVLRQLPSLGTDSSGPLGPGLLAGGVLGTVIRQIQDALNQ</sequence>
<dbReference type="Proteomes" id="UP000317638">
    <property type="component" value="Unassembled WGS sequence"/>
</dbReference>
<name>A0A553K203_9ACTN</name>
<dbReference type="InterPro" id="IPR048667">
    <property type="entry name" value="Imm5-like"/>
</dbReference>
<evidence type="ECO:0000313" key="2">
    <source>
        <dbReference type="EMBL" id="TRY18732.1"/>
    </source>
</evidence>
<gene>
    <name evidence="2" type="ORF">FOJ82_06345</name>
</gene>
<reference evidence="2 3" key="1">
    <citation type="submission" date="2019-07" db="EMBL/GenBank/DDBJ databases">
        <authorList>
            <person name="Zhou L.-Y."/>
        </authorList>
    </citation>
    <scope>NUCLEOTIDE SEQUENCE [LARGE SCALE GENOMIC DNA]</scope>
    <source>
        <strain evidence="2 3">YIM 101269</strain>
    </source>
</reference>
<comment type="caution">
    <text evidence="2">The sequence shown here is derived from an EMBL/GenBank/DDBJ whole genome shotgun (WGS) entry which is preliminary data.</text>
</comment>
<accession>A0A553K203</accession>
<evidence type="ECO:0000313" key="3">
    <source>
        <dbReference type="Proteomes" id="UP000317638"/>
    </source>
</evidence>
<keyword evidence="3" id="KW-1185">Reference proteome</keyword>
<organism evidence="2 3">
    <name type="scientific">Tessaracoccus rhinocerotis</name>
    <dbReference type="NCBI Taxonomy" id="1689449"/>
    <lineage>
        <taxon>Bacteria</taxon>
        <taxon>Bacillati</taxon>
        <taxon>Actinomycetota</taxon>
        <taxon>Actinomycetes</taxon>
        <taxon>Propionibacteriales</taxon>
        <taxon>Propionibacteriaceae</taxon>
        <taxon>Tessaracoccus</taxon>
    </lineage>
</organism>
<dbReference type="OrthoDB" id="166981at2"/>
<evidence type="ECO:0000259" key="1">
    <source>
        <dbReference type="Pfam" id="PF21805"/>
    </source>
</evidence>
<dbReference type="AlphaFoldDB" id="A0A553K203"/>
<protein>
    <recommendedName>
        <fullName evidence="1">Imm-5-like domain-containing protein</fullName>
    </recommendedName>
</protein>
<feature type="domain" description="Imm-5-like" evidence="1">
    <location>
        <begin position="6"/>
        <end position="134"/>
    </location>
</feature>
<dbReference type="Pfam" id="PF21805">
    <property type="entry name" value="Imm5_like"/>
    <property type="match status" value="1"/>
</dbReference>
<dbReference type="RefSeq" id="WP_143937624.1">
    <property type="nucleotide sequence ID" value="NZ_VKKG01000002.1"/>
</dbReference>
<proteinExistence type="predicted"/>